<evidence type="ECO:0000313" key="4">
    <source>
        <dbReference type="Proteomes" id="UP000480556"/>
    </source>
</evidence>
<gene>
    <name evidence="2" type="ORF">GFH30_05925</name>
    <name evidence="1" type="ORF">GHJ48_04180</name>
</gene>
<protein>
    <submittedName>
        <fullName evidence="1">Transposase</fullName>
    </submittedName>
</protein>
<reference evidence="3 4" key="1">
    <citation type="submission" date="2019-10" db="EMBL/GenBank/DDBJ databases">
        <authorList>
            <person name="Dong K."/>
        </authorList>
    </citation>
    <scope>NUCLEOTIDE SEQUENCE [LARGE SCALE GENOMIC DNA]</scope>
    <source>
        <strain evidence="3">dk386</strain>
        <strain evidence="2">Dk386</strain>
        <strain evidence="4">dk771</strain>
        <strain evidence="1">Dk771</strain>
    </source>
</reference>
<dbReference type="AlphaFoldDB" id="A0A5Q0P1E6"/>
<dbReference type="EMBL" id="WITK01000004">
    <property type="protein sequence ID" value="MQW91600.1"/>
    <property type="molecule type" value="Genomic_DNA"/>
</dbReference>
<accession>A0A5Q0P1E6</accession>
<organism evidence="1 4">
    <name type="scientific">Acinetobacter wanghuae</name>
    <dbReference type="NCBI Taxonomy" id="2662362"/>
    <lineage>
        <taxon>Bacteria</taxon>
        <taxon>Pseudomonadati</taxon>
        <taxon>Pseudomonadota</taxon>
        <taxon>Gammaproteobacteria</taxon>
        <taxon>Moraxellales</taxon>
        <taxon>Moraxellaceae</taxon>
        <taxon>Acinetobacter</taxon>
    </lineage>
</organism>
<evidence type="ECO:0000313" key="3">
    <source>
        <dbReference type="Proteomes" id="UP000327478"/>
    </source>
</evidence>
<name>A0A5Q0P1E6_9GAMM</name>
<dbReference type="EMBL" id="CP045650">
    <property type="protein sequence ID" value="QGA10955.1"/>
    <property type="molecule type" value="Genomic_DNA"/>
</dbReference>
<sequence length="72" mass="8295">MKILNEWYTATAVNGCEIDVKLVPLKRKQNTIEGFIWVDVGQMIQLETGEELPFNLDGKSFYTGVNQLYRLN</sequence>
<evidence type="ECO:0000313" key="1">
    <source>
        <dbReference type="EMBL" id="MQW91600.1"/>
    </source>
</evidence>
<dbReference type="Proteomes" id="UP000327478">
    <property type="component" value="Chromosome"/>
</dbReference>
<proteinExistence type="predicted"/>
<evidence type="ECO:0000313" key="2">
    <source>
        <dbReference type="EMBL" id="QGA10955.1"/>
    </source>
</evidence>
<dbReference type="RefSeq" id="WP_153371349.1">
    <property type="nucleotide sequence ID" value="NZ_CP045650.1"/>
</dbReference>
<keyword evidence="3" id="KW-1185">Reference proteome</keyword>
<dbReference type="Proteomes" id="UP000480556">
    <property type="component" value="Unassembled WGS sequence"/>
</dbReference>